<comment type="caution">
    <text evidence="2">The sequence shown here is derived from an EMBL/GenBank/DDBJ whole genome shotgun (WGS) entry which is preliminary data.</text>
</comment>
<accession>A0ABS6BA72</accession>
<organism evidence="2 3">
    <name type="scientific">Nocardia albiluteola</name>
    <dbReference type="NCBI Taxonomy" id="2842303"/>
    <lineage>
        <taxon>Bacteria</taxon>
        <taxon>Bacillati</taxon>
        <taxon>Actinomycetota</taxon>
        <taxon>Actinomycetes</taxon>
        <taxon>Mycobacteriales</taxon>
        <taxon>Nocardiaceae</taxon>
        <taxon>Nocardia</taxon>
    </lineage>
</organism>
<sequence>MVLLQPDIDRTPGPRLYARHPEPTQPLSFRQNEIRITRAPSTMEHADRPPAPTVIDVTVERDRIAALERLHRRLEVELDRTPPGFEYAAMAGQLRETINAIADARNRIYEALIDEEP</sequence>
<proteinExistence type="predicted"/>
<dbReference type="RefSeq" id="WP_215922718.1">
    <property type="nucleotide sequence ID" value="NZ_JAHKNI010000015.1"/>
</dbReference>
<gene>
    <name evidence="2" type="ORF">KO481_34655</name>
</gene>
<reference evidence="2 3" key="1">
    <citation type="submission" date="2021-06" db="EMBL/GenBank/DDBJ databases">
        <title>Actinomycetes sequencing.</title>
        <authorList>
            <person name="Shan Q."/>
        </authorList>
    </citation>
    <scope>NUCLEOTIDE SEQUENCE [LARGE SCALE GENOMIC DNA]</scope>
    <source>
        <strain evidence="2 3">NEAU-G5</strain>
    </source>
</reference>
<keyword evidence="3" id="KW-1185">Reference proteome</keyword>
<evidence type="ECO:0000313" key="3">
    <source>
        <dbReference type="Proteomes" id="UP000733379"/>
    </source>
</evidence>
<evidence type="ECO:0000256" key="1">
    <source>
        <dbReference type="SAM" id="MobiDB-lite"/>
    </source>
</evidence>
<name>A0ABS6BA72_9NOCA</name>
<dbReference type="EMBL" id="JAHKNI010000015">
    <property type="protein sequence ID" value="MBU3066646.1"/>
    <property type="molecule type" value="Genomic_DNA"/>
</dbReference>
<dbReference type="Proteomes" id="UP000733379">
    <property type="component" value="Unassembled WGS sequence"/>
</dbReference>
<protein>
    <submittedName>
        <fullName evidence="2">Uncharacterized protein</fullName>
    </submittedName>
</protein>
<feature type="region of interest" description="Disordered" evidence="1">
    <location>
        <begin position="1"/>
        <end position="24"/>
    </location>
</feature>
<evidence type="ECO:0000313" key="2">
    <source>
        <dbReference type="EMBL" id="MBU3066646.1"/>
    </source>
</evidence>